<dbReference type="SMART" id="SM00308">
    <property type="entry name" value="LH2"/>
    <property type="match status" value="1"/>
</dbReference>
<dbReference type="GO" id="GO:0031408">
    <property type="term" value="P:oxylipin biosynthetic process"/>
    <property type="evidence" value="ECO:0007669"/>
    <property type="project" value="UniProtKB-KW"/>
</dbReference>
<dbReference type="OMA" id="TWPLASK"/>
<keyword evidence="7" id="KW-0560">Oxidoreductase</keyword>
<keyword evidence="4" id="KW-0925">Oxylipin biosynthesis</keyword>
<dbReference type="Proteomes" id="UP000824469">
    <property type="component" value="Unassembled WGS sequence"/>
</dbReference>
<evidence type="ECO:0000256" key="3">
    <source>
        <dbReference type="ARBA" id="ARBA00022723"/>
    </source>
</evidence>
<dbReference type="PANTHER" id="PTHR11771">
    <property type="entry name" value="LIPOXYGENASE"/>
    <property type="match status" value="1"/>
</dbReference>
<dbReference type="Gene3D" id="2.60.60.20">
    <property type="entry name" value="PLAT/LH2 domain"/>
    <property type="match status" value="1"/>
</dbReference>
<dbReference type="PROSITE" id="PS50095">
    <property type="entry name" value="PLAT"/>
    <property type="match status" value="1"/>
</dbReference>
<proteinExistence type="inferred from homology"/>
<feature type="domain" description="Lipoxygenase" evidence="12">
    <location>
        <begin position="174"/>
        <end position="456"/>
    </location>
</feature>
<protein>
    <recommendedName>
        <fullName evidence="15">Lipoxygenase</fullName>
    </recommendedName>
</protein>
<evidence type="ECO:0000256" key="9">
    <source>
        <dbReference type="ARBA" id="ARBA00023160"/>
    </source>
</evidence>
<sequence length="456" mass="51130">MDVKGLLKDITVPTVPTWPLASKHGNGEEFCINGEVVLQKTYIADVNDYSATATDTLFELIGQKVFLQLVSSDQIDQDTGVGKKGEETSISWNPLDGPIAGDTKYSITFKWKSALGVPGALLVKNTHAREFFLKSLTLSAVPGKLPAFRFFCNSWIYPYYLYGETARVFFSTQSHLTGETPVGLITLRKQELATLRGNGSGERQLWDRVYDYDVYSDLGNPDFNSNLRREVLGGSEDLPYPRRCRTGRVAAKTDQKFESLPLLPTTQFFNPPDEKFPHINLSDYRANLVRALAQKVVPTLKTMFGDKFDSLEDVKAIYSKGIPSSINSVMKLSQDLIPLQMVKGLLSTQDQALINFRRPQVIEAEEHAWKTDEEFARQALSGLNPMAIRCVQVSKFVIDFSSFDGIWIIMLIICYYNCEQSFPPSSILDTELYGPQQSSITAEHIEKNLDGLSVQQ</sequence>
<keyword evidence="14" id="KW-1185">Reference proteome</keyword>
<dbReference type="InterPro" id="IPR001246">
    <property type="entry name" value="LipOase_plant"/>
</dbReference>
<dbReference type="Gene3D" id="3.10.450.60">
    <property type="match status" value="2"/>
</dbReference>
<name>A0AA38GUY0_TAXCH</name>
<dbReference type="SUPFAM" id="SSF49723">
    <property type="entry name" value="Lipase/lipooxygenase domain (PLAT/LH2 domain)"/>
    <property type="match status" value="1"/>
</dbReference>
<evidence type="ECO:0000256" key="4">
    <source>
        <dbReference type="ARBA" id="ARBA00022767"/>
    </source>
</evidence>
<dbReference type="InterPro" id="IPR013819">
    <property type="entry name" value="LipOase_C"/>
</dbReference>
<gene>
    <name evidence="13" type="ORF">KI387_007058</name>
</gene>
<dbReference type="SUPFAM" id="SSF48484">
    <property type="entry name" value="Lipoxigenase"/>
    <property type="match status" value="1"/>
</dbReference>
<evidence type="ECO:0000313" key="13">
    <source>
        <dbReference type="EMBL" id="KAH9326880.1"/>
    </source>
</evidence>
<evidence type="ECO:0000256" key="2">
    <source>
        <dbReference type="ARBA" id="ARBA00022516"/>
    </source>
</evidence>
<feature type="domain" description="PLAT" evidence="11">
    <location>
        <begin position="47"/>
        <end position="170"/>
    </location>
</feature>
<comment type="similarity">
    <text evidence="1">Belongs to the lipoxygenase family.</text>
</comment>
<organism evidence="13 14">
    <name type="scientific">Taxus chinensis</name>
    <name type="common">Chinese yew</name>
    <name type="synonym">Taxus wallichiana var. chinensis</name>
    <dbReference type="NCBI Taxonomy" id="29808"/>
    <lineage>
        <taxon>Eukaryota</taxon>
        <taxon>Viridiplantae</taxon>
        <taxon>Streptophyta</taxon>
        <taxon>Embryophyta</taxon>
        <taxon>Tracheophyta</taxon>
        <taxon>Spermatophyta</taxon>
        <taxon>Pinopsida</taxon>
        <taxon>Pinidae</taxon>
        <taxon>Conifers II</taxon>
        <taxon>Cupressales</taxon>
        <taxon>Taxaceae</taxon>
        <taxon>Taxus</taxon>
    </lineage>
</organism>
<keyword evidence="2" id="KW-0444">Lipid biosynthesis</keyword>
<dbReference type="GO" id="GO:0016702">
    <property type="term" value="F:oxidoreductase activity, acting on single donors with incorporation of molecular oxygen, incorporation of two atoms of oxygen"/>
    <property type="evidence" value="ECO:0007669"/>
    <property type="project" value="InterPro"/>
</dbReference>
<dbReference type="PROSITE" id="PS51393">
    <property type="entry name" value="LIPOXYGENASE_3"/>
    <property type="match status" value="1"/>
</dbReference>
<dbReference type="AlphaFoldDB" id="A0AA38GUY0"/>
<dbReference type="Gene3D" id="4.10.375.10">
    <property type="entry name" value="Lipoxygenase-1, Domain 2"/>
    <property type="match status" value="1"/>
</dbReference>
<keyword evidence="9" id="KW-0275">Fatty acid biosynthesis</keyword>
<evidence type="ECO:0000256" key="6">
    <source>
        <dbReference type="ARBA" id="ARBA00022964"/>
    </source>
</evidence>
<evidence type="ECO:0000259" key="11">
    <source>
        <dbReference type="PROSITE" id="PS50095"/>
    </source>
</evidence>
<accession>A0AA38GUY0</accession>
<dbReference type="Pfam" id="PF01477">
    <property type="entry name" value="PLAT"/>
    <property type="match status" value="1"/>
</dbReference>
<dbReference type="InterPro" id="IPR036226">
    <property type="entry name" value="LipOase_C_sf"/>
</dbReference>
<keyword evidence="8" id="KW-0443">Lipid metabolism</keyword>
<dbReference type="InterPro" id="IPR036392">
    <property type="entry name" value="PLAT/LH2_dom_sf"/>
</dbReference>
<dbReference type="PRINTS" id="PR00468">
    <property type="entry name" value="PLTLPOXGNASE"/>
</dbReference>
<evidence type="ECO:0000256" key="10">
    <source>
        <dbReference type="PROSITE-ProRule" id="PRU00152"/>
    </source>
</evidence>
<dbReference type="GO" id="GO:0006633">
    <property type="term" value="P:fatty acid biosynthetic process"/>
    <property type="evidence" value="ECO:0007669"/>
    <property type="project" value="UniProtKB-KW"/>
</dbReference>
<reference evidence="13 14" key="1">
    <citation type="journal article" date="2021" name="Nat. Plants">
        <title>The Taxus genome provides insights into paclitaxel biosynthesis.</title>
        <authorList>
            <person name="Xiong X."/>
            <person name="Gou J."/>
            <person name="Liao Q."/>
            <person name="Li Y."/>
            <person name="Zhou Q."/>
            <person name="Bi G."/>
            <person name="Li C."/>
            <person name="Du R."/>
            <person name="Wang X."/>
            <person name="Sun T."/>
            <person name="Guo L."/>
            <person name="Liang H."/>
            <person name="Lu P."/>
            <person name="Wu Y."/>
            <person name="Zhang Z."/>
            <person name="Ro D.K."/>
            <person name="Shang Y."/>
            <person name="Huang S."/>
            <person name="Yan J."/>
        </authorList>
    </citation>
    <scope>NUCLEOTIDE SEQUENCE [LARGE SCALE GENOMIC DNA]</scope>
    <source>
        <strain evidence="13">Ta-2019</strain>
    </source>
</reference>
<keyword evidence="3" id="KW-0479">Metal-binding</keyword>
<dbReference type="InterPro" id="IPR001024">
    <property type="entry name" value="PLAT/LH2_dom"/>
</dbReference>
<dbReference type="GO" id="GO:0046872">
    <property type="term" value="F:metal ion binding"/>
    <property type="evidence" value="ECO:0007669"/>
    <property type="project" value="UniProtKB-KW"/>
</dbReference>
<evidence type="ECO:0000313" key="14">
    <source>
        <dbReference type="Proteomes" id="UP000824469"/>
    </source>
</evidence>
<evidence type="ECO:0000256" key="7">
    <source>
        <dbReference type="ARBA" id="ARBA00023002"/>
    </source>
</evidence>
<dbReference type="GO" id="GO:0034440">
    <property type="term" value="P:lipid oxidation"/>
    <property type="evidence" value="ECO:0007669"/>
    <property type="project" value="InterPro"/>
</dbReference>
<dbReference type="Gene3D" id="4.10.372.10">
    <property type="entry name" value="Lipoxygenase-1, Domain 3"/>
    <property type="match status" value="1"/>
</dbReference>
<evidence type="ECO:0000256" key="1">
    <source>
        <dbReference type="ARBA" id="ARBA00009419"/>
    </source>
</evidence>
<feature type="non-terminal residue" evidence="13">
    <location>
        <position position="1"/>
    </location>
</feature>
<keyword evidence="6" id="KW-0223">Dioxygenase</keyword>
<keyword evidence="5" id="KW-0276">Fatty acid metabolism</keyword>
<dbReference type="InterPro" id="IPR000907">
    <property type="entry name" value="LipOase"/>
</dbReference>
<dbReference type="EMBL" id="JAHRHJ020000002">
    <property type="protein sequence ID" value="KAH9326880.1"/>
    <property type="molecule type" value="Genomic_DNA"/>
</dbReference>
<evidence type="ECO:0000256" key="8">
    <source>
        <dbReference type="ARBA" id="ARBA00023098"/>
    </source>
</evidence>
<evidence type="ECO:0008006" key="15">
    <source>
        <dbReference type="Google" id="ProtNLM"/>
    </source>
</evidence>
<evidence type="ECO:0000256" key="5">
    <source>
        <dbReference type="ARBA" id="ARBA00022832"/>
    </source>
</evidence>
<comment type="caution">
    <text evidence="13">The sequence shown here is derived from an EMBL/GenBank/DDBJ whole genome shotgun (WGS) entry which is preliminary data.</text>
</comment>
<evidence type="ECO:0000259" key="12">
    <source>
        <dbReference type="PROSITE" id="PS51393"/>
    </source>
</evidence>
<comment type="caution">
    <text evidence="10">Lacks conserved residue(s) required for the propagation of feature annotation.</text>
</comment>
<dbReference type="InterPro" id="IPR027433">
    <property type="entry name" value="Lipoxygenase_dom_3"/>
</dbReference>
<dbReference type="Pfam" id="PF00305">
    <property type="entry name" value="Lipoxygenase"/>
    <property type="match status" value="2"/>
</dbReference>